<keyword evidence="3" id="KW-1003">Cell membrane</keyword>
<keyword evidence="2" id="KW-0813">Transport</keyword>
<evidence type="ECO:0000313" key="9">
    <source>
        <dbReference type="EMBL" id="GAA5526098.1"/>
    </source>
</evidence>
<feature type="transmembrane region" description="Helical" evidence="7">
    <location>
        <begin position="17"/>
        <end position="36"/>
    </location>
</feature>
<dbReference type="EMBL" id="BAABRT010000026">
    <property type="protein sequence ID" value="GAA5526098.1"/>
    <property type="molecule type" value="Genomic_DNA"/>
</dbReference>
<feature type="transmembrane region" description="Helical" evidence="7">
    <location>
        <begin position="111"/>
        <end position="133"/>
    </location>
</feature>
<evidence type="ECO:0000313" key="10">
    <source>
        <dbReference type="Proteomes" id="UP001408594"/>
    </source>
</evidence>
<feature type="domain" description="ABC transmembrane type-1" evidence="8">
    <location>
        <begin position="67"/>
        <end position="239"/>
    </location>
</feature>
<dbReference type="InterPro" id="IPR035906">
    <property type="entry name" value="MetI-like_sf"/>
</dbReference>
<evidence type="ECO:0000256" key="1">
    <source>
        <dbReference type="ARBA" id="ARBA00004651"/>
    </source>
</evidence>
<evidence type="ECO:0000256" key="2">
    <source>
        <dbReference type="ARBA" id="ARBA00022448"/>
    </source>
</evidence>
<evidence type="ECO:0000256" key="5">
    <source>
        <dbReference type="ARBA" id="ARBA00022989"/>
    </source>
</evidence>
<proteinExistence type="predicted"/>
<evidence type="ECO:0000256" key="3">
    <source>
        <dbReference type="ARBA" id="ARBA00022475"/>
    </source>
</evidence>
<evidence type="ECO:0000256" key="7">
    <source>
        <dbReference type="SAM" id="Phobius"/>
    </source>
</evidence>
<evidence type="ECO:0000256" key="6">
    <source>
        <dbReference type="ARBA" id="ARBA00023136"/>
    </source>
</evidence>
<protein>
    <submittedName>
        <fullName evidence="9">Phosphate-import permease protein PhnE</fullName>
    </submittedName>
</protein>
<dbReference type="Gene3D" id="1.10.3720.10">
    <property type="entry name" value="MetI-like"/>
    <property type="match status" value="2"/>
</dbReference>
<comment type="subcellular location">
    <subcellularLocation>
        <location evidence="1">Cell membrane</location>
        <topology evidence="1">Multi-pass membrane protein</topology>
    </subcellularLocation>
</comment>
<dbReference type="RefSeq" id="WP_345552291.1">
    <property type="nucleotide sequence ID" value="NZ_BAABRT010000026.1"/>
</dbReference>
<dbReference type="SUPFAM" id="SSF161098">
    <property type="entry name" value="MetI-like"/>
    <property type="match status" value="2"/>
</dbReference>
<sequence length="512" mass="57116">MTAATGFLSQSRSLRKLTFYFALIALGCMAFADIGISTRSPAHELALMGQGLLTPRVNDWGQWLEAVTYTVTFSLQGVSLATALGFVFAAYYHRAGVRFVAAALRSVHEVFWALIFIQVFGISTLAGVLAIVLPFSGTMAKVFGEQLEEVDSRPARAVEQPRGGRLSHFFYTRLPLALHAMGNYTAYRMECAIRTSVVLGFIGLPTIGFHLETALRSGDYSAASAMLFTLLALLYSLRFWFRAKLLWLLVPLSFLVRPLSAEWSGDNLQQFLRDCIPAPLREDWGLEKTQRWLLWLGEQVGNGLGNTILLAQIVLVLTGLLALLASTLNSRHFVAGWHRRMGDGLLLVLRSLPEYLLNFIFLIVLGPSMLPAILAMTLHNGAIIGHLLGRHSDELAPAVMESGPLCRFTYFYIPTLYQRFLAYCFYRWEIIIRETAMLGILGIPTLGFYIDSAFEFLRFDVALLLIAVSAILTLSADALSRHLRQRFLASDLNLQKRATGQHEGEVWTTQPR</sequence>
<dbReference type="PANTHER" id="PTHR30043">
    <property type="entry name" value="PHOSPHONATES TRANSPORT SYSTEM PERMEASE PROTEIN"/>
    <property type="match status" value="1"/>
</dbReference>
<organism evidence="9 10">
    <name type="scientific">Microbulbifer aestuariivivens</name>
    <dbReference type="NCBI Taxonomy" id="1908308"/>
    <lineage>
        <taxon>Bacteria</taxon>
        <taxon>Pseudomonadati</taxon>
        <taxon>Pseudomonadota</taxon>
        <taxon>Gammaproteobacteria</taxon>
        <taxon>Cellvibrionales</taxon>
        <taxon>Microbulbiferaceae</taxon>
        <taxon>Microbulbifer</taxon>
    </lineage>
</organism>
<evidence type="ECO:0000256" key="4">
    <source>
        <dbReference type="ARBA" id="ARBA00022692"/>
    </source>
</evidence>
<feature type="transmembrane region" description="Helical" evidence="7">
    <location>
        <begin position="355"/>
        <end position="378"/>
    </location>
</feature>
<feature type="transmembrane region" description="Helical" evidence="7">
    <location>
        <begin position="308"/>
        <end position="328"/>
    </location>
</feature>
<dbReference type="PROSITE" id="PS50928">
    <property type="entry name" value="ABC_TM1"/>
    <property type="match status" value="1"/>
</dbReference>
<evidence type="ECO:0000259" key="8">
    <source>
        <dbReference type="PROSITE" id="PS50928"/>
    </source>
</evidence>
<dbReference type="InterPro" id="IPR000515">
    <property type="entry name" value="MetI-like"/>
</dbReference>
<feature type="transmembrane region" description="Helical" evidence="7">
    <location>
        <begin position="66"/>
        <end position="91"/>
    </location>
</feature>
<feature type="transmembrane region" description="Helical" evidence="7">
    <location>
        <begin position="456"/>
        <end position="476"/>
    </location>
</feature>
<keyword evidence="5 7" id="KW-1133">Transmembrane helix</keyword>
<comment type="caution">
    <text evidence="9">The sequence shown here is derived from an EMBL/GenBank/DDBJ whole genome shotgun (WGS) entry which is preliminary data.</text>
</comment>
<keyword evidence="10" id="KW-1185">Reference proteome</keyword>
<keyword evidence="4 7" id="KW-0812">Transmembrane</keyword>
<accession>A0ABP9WSC1</accession>
<dbReference type="PANTHER" id="PTHR30043:SF1">
    <property type="entry name" value="ABC TRANSPORT SYSTEM PERMEASE PROTEIN P69"/>
    <property type="match status" value="1"/>
</dbReference>
<feature type="transmembrane region" description="Helical" evidence="7">
    <location>
        <begin position="430"/>
        <end position="450"/>
    </location>
</feature>
<gene>
    <name evidence="9" type="primary">phnE</name>
    <name evidence="9" type="ORF">Maes01_02692</name>
</gene>
<reference evidence="9 10" key="1">
    <citation type="submission" date="2024-02" db="EMBL/GenBank/DDBJ databases">
        <title>Microbulbifer aestuariivivens NBRC 112533.</title>
        <authorList>
            <person name="Ichikawa N."/>
            <person name="Katano-Makiyama Y."/>
            <person name="Hidaka K."/>
        </authorList>
    </citation>
    <scope>NUCLEOTIDE SEQUENCE [LARGE SCALE GENOMIC DNA]</scope>
    <source>
        <strain evidence="9 10">NBRC 112533</strain>
    </source>
</reference>
<feature type="transmembrane region" description="Helical" evidence="7">
    <location>
        <begin position="223"/>
        <end position="241"/>
    </location>
</feature>
<name>A0ABP9WSC1_9GAMM</name>
<keyword evidence="6 7" id="KW-0472">Membrane</keyword>
<feature type="transmembrane region" description="Helical" evidence="7">
    <location>
        <begin position="191"/>
        <end position="211"/>
    </location>
</feature>
<dbReference type="Proteomes" id="UP001408594">
    <property type="component" value="Unassembled WGS sequence"/>
</dbReference>